<gene>
    <name evidence="1" type="ORF">ET471_09945</name>
</gene>
<keyword evidence="2" id="KW-1185">Reference proteome</keyword>
<sequence length="99" mass="11050">MLLNGEANYVTGGQNNFSGFSNPEVDALWAKIAVAPDDTTDEVRAWATEMESHLFNDGFGLPIFQHPGVVAHTDRVQNVSTITLSPTILWNFWEWEIAE</sequence>
<accession>A0A4P6F4R6</accession>
<dbReference type="EMBL" id="CP035493">
    <property type="protein sequence ID" value="QAY70315.1"/>
    <property type="molecule type" value="Genomic_DNA"/>
</dbReference>
<evidence type="ECO:0000313" key="2">
    <source>
        <dbReference type="Proteomes" id="UP000292118"/>
    </source>
</evidence>
<dbReference type="SUPFAM" id="SSF53850">
    <property type="entry name" value="Periplasmic binding protein-like II"/>
    <property type="match status" value="1"/>
</dbReference>
<dbReference type="Proteomes" id="UP000292118">
    <property type="component" value="Chromosome"/>
</dbReference>
<dbReference type="OrthoDB" id="7888869at2"/>
<evidence type="ECO:0000313" key="1">
    <source>
        <dbReference type="EMBL" id="QAY70315.1"/>
    </source>
</evidence>
<protein>
    <recommendedName>
        <fullName evidence="3">Solute-binding protein family 5 domain-containing protein</fullName>
    </recommendedName>
</protein>
<dbReference type="AlphaFoldDB" id="A0A4P6F4R6"/>
<dbReference type="Gene3D" id="3.10.105.10">
    <property type="entry name" value="Dipeptide-binding Protein, Domain 3"/>
    <property type="match status" value="1"/>
</dbReference>
<dbReference type="KEGG" id="xya:ET471_09945"/>
<proteinExistence type="predicted"/>
<name>A0A4P6F4R6_9MICO</name>
<reference evidence="1 2" key="1">
    <citation type="submission" date="2019-01" db="EMBL/GenBank/DDBJ databases">
        <title>Genome sequencing of strain FW10M-9.</title>
        <authorList>
            <person name="Heo J."/>
            <person name="Kim S.-J."/>
            <person name="Kim J.-S."/>
            <person name="Hong S.-B."/>
            <person name="Kwon S.-W."/>
        </authorList>
    </citation>
    <scope>NUCLEOTIDE SEQUENCE [LARGE SCALE GENOMIC DNA]</scope>
    <source>
        <strain evidence="1 2">FW10M-9</strain>
    </source>
</reference>
<dbReference type="RefSeq" id="WP_129187961.1">
    <property type="nucleotide sequence ID" value="NZ_CP035493.1"/>
</dbReference>
<evidence type="ECO:0008006" key="3">
    <source>
        <dbReference type="Google" id="ProtNLM"/>
    </source>
</evidence>
<organism evidence="1 2">
    <name type="scientific">Xylanimonas protaetiae</name>
    <dbReference type="NCBI Taxonomy" id="2509457"/>
    <lineage>
        <taxon>Bacteria</taxon>
        <taxon>Bacillati</taxon>
        <taxon>Actinomycetota</taxon>
        <taxon>Actinomycetes</taxon>
        <taxon>Micrococcales</taxon>
        <taxon>Promicromonosporaceae</taxon>
        <taxon>Xylanimonas</taxon>
    </lineage>
</organism>